<dbReference type="SUPFAM" id="SSF69322">
    <property type="entry name" value="Tricorn protease domain 2"/>
    <property type="match status" value="1"/>
</dbReference>
<dbReference type="Gene3D" id="3.40.50.1820">
    <property type="entry name" value="alpha/beta hydrolase"/>
    <property type="match status" value="1"/>
</dbReference>
<dbReference type="Gene3D" id="2.130.10.10">
    <property type="entry name" value="YVTN repeat-like/Quinoprotein amine dehydrogenase"/>
    <property type="match status" value="3"/>
</dbReference>
<dbReference type="Gene3D" id="3.40.50.300">
    <property type="entry name" value="P-loop containing nucleotide triphosphate hydrolases"/>
    <property type="match status" value="1"/>
</dbReference>
<proteinExistence type="predicted"/>
<keyword evidence="7" id="KW-1185">Reference proteome</keyword>
<keyword evidence="3" id="KW-1133">Transmembrane helix</keyword>
<dbReference type="Pfam" id="PF24883">
    <property type="entry name" value="NPHP3_N"/>
    <property type="match status" value="1"/>
</dbReference>
<organism evidence="6 7">
    <name type="scientific">Cytospora mali</name>
    <name type="common">Apple Valsa canker fungus</name>
    <name type="synonym">Valsa mali</name>
    <dbReference type="NCBI Taxonomy" id="578113"/>
    <lineage>
        <taxon>Eukaryota</taxon>
        <taxon>Fungi</taxon>
        <taxon>Dikarya</taxon>
        <taxon>Ascomycota</taxon>
        <taxon>Pezizomycotina</taxon>
        <taxon>Sordariomycetes</taxon>
        <taxon>Sordariomycetidae</taxon>
        <taxon>Diaporthales</taxon>
        <taxon>Cytosporaceae</taxon>
        <taxon>Cytospora</taxon>
    </lineage>
</organism>
<feature type="transmembrane region" description="Helical" evidence="3">
    <location>
        <begin position="1648"/>
        <end position="1669"/>
    </location>
</feature>
<evidence type="ECO:0000256" key="3">
    <source>
        <dbReference type="SAM" id="Phobius"/>
    </source>
</evidence>
<dbReference type="InterPro" id="IPR001680">
    <property type="entry name" value="WD40_rpt"/>
</dbReference>
<dbReference type="SMART" id="SM00320">
    <property type="entry name" value="WD40"/>
    <property type="match status" value="6"/>
</dbReference>
<dbReference type="EMBL" id="KN714675">
    <property type="protein sequence ID" value="KUI54656.1"/>
    <property type="molecule type" value="Genomic_DNA"/>
</dbReference>
<dbReference type="InterPro" id="IPR029058">
    <property type="entry name" value="AB_hydrolase_fold"/>
</dbReference>
<sequence length="1689" mass="187609">MSTARILTYGYHAHFSSKKEQTSLTINDFANDLLFRMKYDEDTEERVGQVPIIFVAHSMGGLVFKKAYVHGVMNKEYKDIISKIKAVLFLSTPHRGTDLADILNKVLSSSVFGHSPKDYVNELTKRSPTIDELNEQFRHHAAKLQIFSFYETLTTTVGPVKTLILEKHSSVLGYQHETPQPLVANHHDVCKFSSPEDPNYQSVKGALRSVVNSIRFSTEGNLDTEKDLSLLRKWLGVTGVPEDDLSAIRSDRIPGTCEALLETPEFGEWLDSELRRPQMLWLNAPPGSGKTLQSSFVIDHVQSRNAKCVYWFFEYRDARKRSLKNMLRSIAYQIAVQDPSYRQTLLQLQRTGAQVAKGDSNAIWRNLLGSKLSKCQSRFYLVVDALDEADSSKTLLDLFTSLGSISISMQILIVSRPLSSIRNSIQRLRKKAPDMFLTETALTNNLEDIRLTAIEEMEDFPGDDDFKNEVITEVVARSEGNFLWASLVLQRVIQCHRQNDVKGVLSSTPDGMDQLYERMVEAITSLDLEEDRTLSRILLSWAMFSTRPVSMEELKGQYSAELSSIIDLRHTVSQLCGEFATLDNQDCITLVHQTAREYLKTSNALPFSLNPSEVNEELLFQCLTSLCDPTLKAKIRQGKTPSFLAYAAVSWHVHLERSSIYSERALQMLVKFFYDSALLTLIQYLAINDNLPVLVSISASLSTFVRKRRKADSSKPPMLHRIPELALLEAWAVDLLKMTAKFGSYLLDDPEAIYKYIPSLSPHNSMLYKSHGNKSSSQISVLGLSGADWDDCLARVSNGSNSCLHIAVSAQHLAVANDSPNGSVRLFSNVIFQDHISLKAGEPICSITFSQSGALLACHGLDHTYIWKVYDGLLVTKVANPSQERAEALAFGPQEQFIMIATDMRRAYRLCIDGTEKYPSWTGLDPSLLEEASIPEGAFINSPSSVAFNPDCTQLAVAYKGFPLSIWNLDPPEMIARCSVRRQNQRHIAGTTWTGVSRVVWHPFNGQVLGIYRDGQIFKWGPMDDTHEEVKQELDATPSEIAVAQNGLVFATSDVRGTIKIYDFAHMSPMYKLTSEDIIMAVAFSPDSKRFYNLRGSYCNVWEPSCLTRLVESGGAEHQDDSESITSSELRERSAESMIDLDDTQSTVTSLATSEAHADSRPAITAVMTARDNQRLVLYGKDDGTVEIYDTGRQKSHVLAQFAYGMAMGYIVLSPKGDFAACSLLNGKVIVKSVKISPKSGKLITKEIFTEKSDVDRGIVNQALFHSKSRKLLVCGSSKVEVISFETEDLTTVTEKTLDSELQATQRLRWEDHPTDPNTLLAFTASCIEAYSWDNLERPKYTIPIDLFAGNGRLTSVLPEASCIAIEVVVPSPPGKAHLAIVSFEEANNKVFSFVLLNTSPLYQENSDATASTILPIDLPENVAEKIEQPVGFLEDGRLVFLDEAFELSPTPVKSRLNTDCDGQSLSHQGHLGQNVPYDASYTTCNSDFDPDSDAYVFAKQRSGLEITANHDGIVLVGNTRDTHVLPGYAATFGAPEEDLTFMSPLAITTELYNDVTDIENNDMLSDSCRPSSTRALAATAGSTVQYQLAKRVDPPSSSVSENTMTREPKSEFSTLLVALSLSFVKQIISESEATRLHSWEAGIKAPLLQNMTAAFILLLVLQIVTVSATKTMSGRQKIDHGCLLEDPG</sequence>
<dbReference type="Pfam" id="PF22939">
    <property type="entry name" value="WHD_GPIID"/>
    <property type="match status" value="1"/>
</dbReference>
<protein>
    <submittedName>
        <fullName evidence="6">Vegetative incompatibility protein HET-E-1</fullName>
    </submittedName>
</protein>
<reference evidence="7" key="1">
    <citation type="submission" date="2014-12" db="EMBL/GenBank/DDBJ databases">
        <title>Genome Sequence of Valsa Canker Pathogens Uncovers a Specific Adaption of Colonization on Woody Bark.</title>
        <authorList>
            <person name="Yin Z."/>
            <person name="Liu H."/>
            <person name="Gao X."/>
            <person name="Li Z."/>
            <person name="Song N."/>
            <person name="Ke X."/>
            <person name="Dai Q."/>
            <person name="Wu Y."/>
            <person name="Sun Y."/>
            <person name="Xu J.-R."/>
            <person name="Kang Z.K."/>
            <person name="Wang L."/>
            <person name="Huang L."/>
        </authorList>
    </citation>
    <scope>NUCLEOTIDE SEQUENCE [LARGE SCALE GENOMIC DNA]</scope>
    <source>
        <strain evidence="7">SXYL134</strain>
    </source>
</reference>
<evidence type="ECO:0000259" key="5">
    <source>
        <dbReference type="Pfam" id="PF24883"/>
    </source>
</evidence>
<dbReference type="SUPFAM" id="SSF52540">
    <property type="entry name" value="P-loop containing nucleoside triphosphate hydrolases"/>
    <property type="match status" value="1"/>
</dbReference>
<keyword evidence="3" id="KW-0812">Transmembrane</keyword>
<accession>A0A194USQ2</accession>
<dbReference type="SUPFAM" id="SSF50978">
    <property type="entry name" value="WD40 repeat-like"/>
    <property type="match status" value="1"/>
</dbReference>
<dbReference type="InterPro" id="IPR027417">
    <property type="entry name" value="P-loop_NTPase"/>
</dbReference>
<dbReference type="SUPFAM" id="SSF53474">
    <property type="entry name" value="alpha/beta-Hydrolases"/>
    <property type="match status" value="1"/>
</dbReference>
<dbReference type="Proteomes" id="UP000078576">
    <property type="component" value="Unassembled WGS sequence"/>
</dbReference>
<dbReference type="InterPro" id="IPR054471">
    <property type="entry name" value="GPIID_WHD"/>
</dbReference>
<evidence type="ECO:0000259" key="4">
    <source>
        <dbReference type="Pfam" id="PF22939"/>
    </source>
</evidence>
<dbReference type="PANTHER" id="PTHR10039:SF16">
    <property type="entry name" value="GPI INOSITOL-DEACYLASE"/>
    <property type="match status" value="1"/>
</dbReference>
<name>A0A194USQ2_CYTMA</name>
<evidence type="ECO:0000256" key="2">
    <source>
        <dbReference type="SAM" id="MobiDB-lite"/>
    </source>
</evidence>
<dbReference type="InterPro" id="IPR056884">
    <property type="entry name" value="NPHP3-like_N"/>
</dbReference>
<feature type="domain" description="Nephrocystin 3-like N-terminal" evidence="5">
    <location>
        <begin position="255"/>
        <end position="416"/>
    </location>
</feature>
<gene>
    <name evidence="6" type="ORF">VP1G_02114</name>
</gene>
<evidence type="ECO:0000313" key="7">
    <source>
        <dbReference type="Proteomes" id="UP000078576"/>
    </source>
</evidence>
<dbReference type="PANTHER" id="PTHR10039">
    <property type="entry name" value="AMELOGENIN"/>
    <property type="match status" value="1"/>
</dbReference>
<feature type="region of interest" description="Disordered" evidence="2">
    <location>
        <begin position="1113"/>
        <end position="1137"/>
    </location>
</feature>
<keyword evidence="3" id="KW-0472">Membrane</keyword>
<dbReference type="OrthoDB" id="1658288at2759"/>
<dbReference type="InterPro" id="IPR015943">
    <property type="entry name" value="WD40/YVTN_repeat-like_dom_sf"/>
</dbReference>
<evidence type="ECO:0000313" key="6">
    <source>
        <dbReference type="EMBL" id="KUI54656.1"/>
    </source>
</evidence>
<dbReference type="InterPro" id="IPR036322">
    <property type="entry name" value="WD40_repeat_dom_sf"/>
</dbReference>
<feature type="domain" description="GPI inositol-deacylase winged helix" evidence="4">
    <location>
        <begin position="531"/>
        <end position="601"/>
    </location>
</feature>
<evidence type="ECO:0000256" key="1">
    <source>
        <dbReference type="ARBA" id="ARBA00022737"/>
    </source>
</evidence>
<keyword evidence="1" id="KW-0677">Repeat</keyword>